<evidence type="ECO:0000313" key="1">
    <source>
        <dbReference type="EMBL" id="DAD86554.1"/>
    </source>
</evidence>
<protein>
    <submittedName>
        <fullName evidence="1">RstB protein</fullName>
    </submittedName>
</protein>
<sequence length="109" mass="12199">MNFDQLNQQQYETAIIMGVTKFKGEIEGNQIDTCTIFRATPFNAESGNAVGVGLAKLRFGDSSNFEMFKNLKFPMDMELLIVRTTNSSGKETAVVKDVRFQVVPNPKDK</sequence>
<organism evidence="1">
    <name type="scientific">Inoviridae sp. ct6Sz5</name>
    <dbReference type="NCBI Taxonomy" id="2826758"/>
    <lineage>
        <taxon>Viruses</taxon>
        <taxon>Monodnaviria</taxon>
        <taxon>Loebvirae</taxon>
        <taxon>Hofneiviricota</taxon>
        <taxon>Faserviricetes</taxon>
        <taxon>Tubulavirales</taxon>
        <taxon>Inoviridae</taxon>
    </lineage>
</organism>
<reference evidence="1" key="1">
    <citation type="journal article" date="2021" name="Proc. Natl. Acad. Sci. U.S.A.">
        <title>A Catalog of Tens of Thousands of Viruses from Human Metagenomes Reveals Hidden Associations with Chronic Diseases.</title>
        <authorList>
            <person name="Tisza M.J."/>
            <person name="Buck C.B."/>
        </authorList>
    </citation>
    <scope>NUCLEOTIDE SEQUENCE</scope>
    <source>
        <strain evidence="1">Ct6Sz5</strain>
    </source>
</reference>
<proteinExistence type="predicted"/>
<accession>A0A8S5MWV0</accession>
<dbReference type="EMBL" id="BK015002">
    <property type="protein sequence ID" value="DAD86554.1"/>
    <property type="molecule type" value="Genomic_DNA"/>
</dbReference>
<name>A0A8S5MWV0_9VIRU</name>